<keyword evidence="11 18" id="KW-1133">Transmembrane helix</keyword>
<dbReference type="GO" id="GO:0005524">
    <property type="term" value="F:ATP binding"/>
    <property type="evidence" value="ECO:0007669"/>
    <property type="project" value="UniProtKB-KW"/>
</dbReference>
<comment type="similarity">
    <text evidence="3">In the N-terminal section; belongs to the phytochrome family.</text>
</comment>
<keyword evidence="13 18" id="KW-0472">Membrane</keyword>
<dbReference type="Gene3D" id="3.30.450.20">
    <property type="entry name" value="PAS domain"/>
    <property type="match status" value="2"/>
</dbReference>
<evidence type="ECO:0000256" key="3">
    <source>
        <dbReference type="ARBA" id="ARBA00006402"/>
    </source>
</evidence>
<dbReference type="Pfam" id="PF13426">
    <property type="entry name" value="PAS_9"/>
    <property type="match status" value="2"/>
</dbReference>
<dbReference type="Pfam" id="PF02518">
    <property type="entry name" value="HATPase_c"/>
    <property type="match status" value="1"/>
</dbReference>
<evidence type="ECO:0000313" key="25">
    <source>
        <dbReference type="Proteomes" id="UP000185860"/>
    </source>
</evidence>
<dbReference type="Pfam" id="PF00072">
    <property type="entry name" value="Response_reg"/>
    <property type="match status" value="1"/>
</dbReference>
<dbReference type="SUPFAM" id="SSF47384">
    <property type="entry name" value="Homodimeric domain of signal transducing histidine kinase"/>
    <property type="match status" value="1"/>
</dbReference>
<keyword evidence="17" id="KW-0175">Coiled coil</keyword>
<evidence type="ECO:0000259" key="22">
    <source>
        <dbReference type="PROSITE" id="PS50113"/>
    </source>
</evidence>
<keyword evidence="7 18" id="KW-0812">Transmembrane</keyword>
<dbReference type="PRINTS" id="PR00344">
    <property type="entry name" value="BCTRLSENSOR"/>
</dbReference>
<dbReference type="CDD" id="cd16922">
    <property type="entry name" value="HATPase_EvgS-ArcB-TorS-like"/>
    <property type="match status" value="1"/>
</dbReference>
<dbReference type="NCBIfam" id="TIGR00229">
    <property type="entry name" value="sensory_box"/>
    <property type="match status" value="2"/>
</dbReference>
<feature type="coiled-coil region" evidence="17">
    <location>
        <begin position="567"/>
        <end position="594"/>
    </location>
</feature>
<evidence type="ECO:0000259" key="21">
    <source>
        <dbReference type="PROSITE" id="PS50112"/>
    </source>
</evidence>
<evidence type="ECO:0000256" key="10">
    <source>
        <dbReference type="ARBA" id="ARBA00022840"/>
    </source>
</evidence>
<dbReference type="InterPro" id="IPR035965">
    <property type="entry name" value="PAS-like_dom_sf"/>
</dbReference>
<dbReference type="EC" id="2.7.13.3" evidence="4"/>
<dbReference type="SMART" id="SM00448">
    <property type="entry name" value="REC"/>
    <property type="match status" value="1"/>
</dbReference>
<dbReference type="PROSITE" id="PS50839">
    <property type="entry name" value="CHASE"/>
    <property type="match status" value="1"/>
</dbReference>
<dbReference type="SUPFAM" id="SSF55874">
    <property type="entry name" value="ATPase domain of HSP90 chaperone/DNA topoisomerase II/histidine kinase"/>
    <property type="match status" value="1"/>
</dbReference>
<dbReference type="PROSITE" id="PS50113">
    <property type="entry name" value="PAC"/>
    <property type="match status" value="1"/>
</dbReference>
<evidence type="ECO:0000256" key="13">
    <source>
        <dbReference type="ARBA" id="ARBA00023136"/>
    </source>
</evidence>
<dbReference type="FunFam" id="3.30.565.10:FF:000010">
    <property type="entry name" value="Sensor histidine kinase RcsC"/>
    <property type="match status" value="1"/>
</dbReference>
<evidence type="ECO:0000256" key="12">
    <source>
        <dbReference type="ARBA" id="ARBA00023012"/>
    </source>
</evidence>
<dbReference type="SMART" id="SM00387">
    <property type="entry name" value="HATPase_c"/>
    <property type="match status" value="1"/>
</dbReference>
<keyword evidence="6" id="KW-0808">Transferase</keyword>
<evidence type="ECO:0000259" key="19">
    <source>
        <dbReference type="PROSITE" id="PS50109"/>
    </source>
</evidence>
<dbReference type="GO" id="GO:0000155">
    <property type="term" value="F:phosphorelay sensor kinase activity"/>
    <property type="evidence" value="ECO:0007669"/>
    <property type="project" value="InterPro"/>
</dbReference>
<dbReference type="STRING" id="454136.NIES2119_08670"/>
<dbReference type="GO" id="GO:0005886">
    <property type="term" value="C:plasma membrane"/>
    <property type="evidence" value="ECO:0007669"/>
    <property type="project" value="TreeGrafter"/>
</dbReference>
<evidence type="ECO:0000256" key="6">
    <source>
        <dbReference type="ARBA" id="ARBA00022679"/>
    </source>
</evidence>
<dbReference type="SMART" id="SM00091">
    <property type="entry name" value="PAS"/>
    <property type="match status" value="2"/>
</dbReference>
<keyword evidence="5 16" id="KW-0597">Phosphoprotein</keyword>
<dbReference type="SUPFAM" id="SSF55785">
    <property type="entry name" value="PYP-like sensor domain (PAS domain)"/>
    <property type="match status" value="2"/>
</dbReference>
<dbReference type="InterPro" id="IPR000700">
    <property type="entry name" value="PAS-assoc_C"/>
</dbReference>
<dbReference type="RefSeq" id="WP_073593069.1">
    <property type="nucleotide sequence ID" value="NZ_MRCE01000007.1"/>
</dbReference>
<evidence type="ECO:0000256" key="16">
    <source>
        <dbReference type="PROSITE-ProRule" id="PRU00169"/>
    </source>
</evidence>
<dbReference type="InterPro" id="IPR001789">
    <property type="entry name" value="Sig_transdc_resp-reg_receiver"/>
</dbReference>
<evidence type="ECO:0000256" key="7">
    <source>
        <dbReference type="ARBA" id="ARBA00022692"/>
    </source>
</evidence>
<dbReference type="Gene3D" id="1.10.287.130">
    <property type="match status" value="1"/>
</dbReference>
<dbReference type="Gene3D" id="3.30.450.350">
    <property type="entry name" value="CHASE domain"/>
    <property type="match status" value="1"/>
</dbReference>
<dbReference type="InterPro" id="IPR000014">
    <property type="entry name" value="PAS"/>
</dbReference>
<dbReference type="PANTHER" id="PTHR43047">
    <property type="entry name" value="TWO-COMPONENT HISTIDINE PROTEIN KINASE"/>
    <property type="match status" value="1"/>
</dbReference>
<keyword evidence="10" id="KW-0067">ATP-binding</keyword>
<evidence type="ECO:0000259" key="20">
    <source>
        <dbReference type="PROSITE" id="PS50110"/>
    </source>
</evidence>
<name>A0A1U7IN39_9CYAN</name>
<dbReference type="InterPro" id="IPR005467">
    <property type="entry name" value="His_kinase_dom"/>
</dbReference>
<evidence type="ECO:0000313" key="24">
    <source>
        <dbReference type="EMBL" id="OKH38659.1"/>
    </source>
</evidence>
<dbReference type="Gene3D" id="3.40.50.2300">
    <property type="match status" value="1"/>
</dbReference>
<evidence type="ECO:0000256" key="18">
    <source>
        <dbReference type="SAM" id="Phobius"/>
    </source>
</evidence>
<feature type="transmembrane region" description="Helical" evidence="18">
    <location>
        <begin position="6"/>
        <end position="26"/>
    </location>
</feature>
<dbReference type="CDD" id="cd17546">
    <property type="entry name" value="REC_hyHK_CKI1_RcsC-like"/>
    <property type="match status" value="1"/>
</dbReference>
<dbReference type="InterPro" id="IPR003594">
    <property type="entry name" value="HATPase_dom"/>
</dbReference>
<dbReference type="FunFam" id="1.10.287.130:FF:000038">
    <property type="entry name" value="Sensory transduction histidine kinase"/>
    <property type="match status" value="1"/>
</dbReference>
<protein>
    <recommendedName>
        <fullName evidence="15">Circadian input-output histidine kinase CikA</fullName>
        <ecNumber evidence="4">2.7.13.3</ecNumber>
    </recommendedName>
</protein>
<dbReference type="OrthoDB" id="502671at2"/>
<dbReference type="Pfam" id="PF03924">
    <property type="entry name" value="CHASE"/>
    <property type="match status" value="1"/>
</dbReference>
<evidence type="ECO:0000256" key="1">
    <source>
        <dbReference type="ARBA" id="ARBA00000085"/>
    </source>
</evidence>
<feature type="domain" description="PAS" evidence="21">
    <location>
        <begin position="451"/>
        <end position="494"/>
    </location>
</feature>
<dbReference type="SMART" id="SM00388">
    <property type="entry name" value="HisKA"/>
    <property type="match status" value="1"/>
</dbReference>
<dbReference type="InterPro" id="IPR011006">
    <property type="entry name" value="CheY-like_superfamily"/>
</dbReference>
<reference evidence="24 25" key="1">
    <citation type="submission" date="2016-11" db="EMBL/GenBank/DDBJ databases">
        <title>Draft Genome Sequences of Nine Cyanobacterial Strains from Diverse Habitats.</title>
        <authorList>
            <person name="Zhu T."/>
            <person name="Hou S."/>
            <person name="Lu X."/>
            <person name="Hess W.R."/>
        </authorList>
    </citation>
    <scope>NUCLEOTIDE SEQUENCE [LARGE SCALE GENOMIC DNA]</scope>
    <source>
        <strain evidence="24 25">IAM M-71</strain>
    </source>
</reference>
<dbReference type="Pfam" id="PF00512">
    <property type="entry name" value="HisKA"/>
    <property type="match status" value="1"/>
</dbReference>
<dbReference type="PROSITE" id="PS50110">
    <property type="entry name" value="RESPONSE_REGULATORY"/>
    <property type="match status" value="1"/>
</dbReference>
<feature type="domain" description="Histidine kinase" evidence="19">
    <location>
        <begin position="601"/>
        <end position="821"/>
    </location>
</feature>
<dbReference type="InterPro" id="IPR036890">
    <property type="entry name" value="HATPase_C_sf"/>
</dbReference>
<evidence type="ECO:0000256" key="4">
    <source>
        <dbReference type="ARBA" id="ARBA00012438"/>
    </source>
</evidence>
<comment type="caution">
    <text evidence="24">The sequence shown here is derived from an EMBL/GenBank/DDBJ whole genome shotgun (WGS) entry which is preliminary data.</text>
</comment>
<dbReference type="SMART" id="SM01079">
    <property type="entry name" value="CHASE"/>
    <property type="match status" value="1"/>
</dbReference>
<gene>
    <name evidence="24" type="ORF">NIES2119_08670</name>
</gene>
<dbReference type="InterPro" id="IPR006189">
    <property type="entry name" value="CHASE_dom"/>
</dbReference>
<sequence length="1055" mass="118241">MNAKALPYVAAFSTVILILTGVGFLAQTEQKQYRQSQRSEVLNKLDAVRANLENALNTQLATKSGLATYISVNPNVTEATFNQIARVVAEQEENVYSIGAIKGSVIAFGYPSEITASLIGVDLKKIPGRWAAMQRIIDTRKTMITGPVKLIEGGMGLISYTPVFVTPANGKSGSGKFWGFVGIVINPEDLYKKAGLLDKNNTLKYALRGKDGLGEKGEVFLGNELIFQENPVTVKVNLPNGYWQLAAIPKQGWETIAPNNIWISIIGGVLAIISGIQVFMLMRDPSRLREAIAKTKEANFKLQSEIEDRKRIEAELRLSEEKFSKAFLACPDVMVIANPSNGLLIEVNDAFPNIIGYTRQEALGKTSLELNVWVNPEQRFQLIEAVQNGESVRDREVLFRRKSGEIFTALISIELIDIGKWQRSIFVIRDISEQKAALSERKRAEAALKESERKYHSIFDNATEGIFQTTSDGVFISANPALARIYGYDSPEILMENLNARQLYVDFKSRKDFIEKLEQYGVLLEFEAQIYRQDGSIIWISENARAERDEKGNLLYYEGTVKDITLRKETEEALRKSEMQFQQAKEAAEAANRAKSQFLANMSHELRTPLNAILGFTQLMAKNPAFATGSKELEIISRSGEHLLTLINDVLDMSKIEAGRITVNESCFDLYSVLDTLEEMLRLKAKAKGLQLIFDRSPEVPQYIKTDENKLRQVLINLLGNAIKFTQEGGVTLRTRNKKLDRLFNLISFEIEDTGAGIAENEIKKLFDPFVQSEAGRKYQQGTGLGLAISRKFVQLMGGDITVKSKLNEGSSFKFDIQIKLGNANEIPREKPIQRVVGLAANQPKYRILIVDEVEDNRLLLHQLLAPLGLEIQEAENGLEAVTKWEKWQPHLIWMDMRMPVMDGYEATKIIKTQPEGKNTIIIAVTASALEEERSLVFAAGCDDFIRKPFREITIWEAMAKHLGLRYLYDTEKFTNTNNPILNGEFILNAEALQVMPLSWVTQLHQASVSGDDALAEQLIQQIPQTHANLANALAKLIDKYRLDTISDITQAALT</sequence>
<keyword evidence="14" id="KW-0131">Cell cycle</keyword>
<evidence type="ECO:0000256" key="5">
    <source>
        <dbReference type="ARBA" id="ARBA00022553"/>
    </source>
</evidence>
<dbReference type="InterPro" id="IPR004358">
    <property type="entry name" value="Sig_transdc_His_kin-like_C"/>
</dbReference>
<dbReference type="CDD" id="cd00082">
    <property type="entry name" value="HisKA"/>
    <property type="match status" value="1"/>
</dbReference>
<evidence type="ECO:0000256" key="2">
    <source>
        <dbReference type="ARBA" id="ARBA00004370"/>
    </source>
</evidence>
<evidence type="ECO:0000259" key="23">
    <source>
        <dbReference type="PROSITE" id="PS50839"/>
    </source>
</evidence>
<organism evidence="24 25">
    <name type="scientific">[Phormidium ambiguum] IAM M-71</name>
    <dbReference type="NCBI Taxonomy" id="454136"/>
    <lineage>
        <taxon>Bacteria</taxon>
        <taxon>Bacillati</taxon>
        <taxon>Cyanobacteriota</taxon>
        <taxon>Cyanophyceae</taxon>
        <taxon>Oscillatoriophycideae</taxon>
        <taxon>Aerosakkonematales</taxon>
        <taxon>Aerosakkonemataceae</taxon>
        <taxon>Floridanema</taxon>
    </lineage>
</organism>
<dbReference type="AlphaFoldDB" id="A0A1U7IN39"/>
<evidence type="ECO:0000256" key="14">
    <source>
        <dbReference type="ARBA" id="ARBA00023306"/>
    </source>
</evidence>
<dbReference type="InterPro" id="IPR003661">
    <property type="entry name" value="HisK_dim/P_dom"/>
</dbReference>
<feature type="transmembrane region" description="Helical" evidence="18">
    <location>
        <begin position="261"/>
        <end position="282"/>
    </location>
</feature>
<evidence type="ECO:0000256" key="15">
    <source>
        <dbReference type="ARBA" id="ARBA00074306"/>
    </source>
</evidence>
<proteinExistence type="inferred from homology"/>
<keyword evidence="12" id="KW-0902">Two-component regulatory system</keyword>
<dbReference type="CDD" id="cd00130">
    <property type="entry name" value="PAS"/>
    <property type="match status" value="2"/>
</dbReference>
<dbReference type="InterPro" id="IPR036097">
    <property type="entry name" value="HisK_dim/P_sf"/>
</dbReference>
<dbReference type="Proteomes" id="UP000185860">
    <property type="component" value="Unassembled WGS sequence"/>
</dbReference>
<dbReference type="SUPFAM" id="SSF52172">
    <property type="entry name" value="CheY-like"/>
    <property type="match status" value="1"/>
</dbReference>
<comment type="subcellular location">
    <subcellularLocation>
        <location evidence="2">Membrane</location>
    </subcellularLocation>
</comment>
<feature type="domain" description="Response regulatory" evidence="20">
    <location>
        <begin position="847"/>
        <end position="963"/>
    </location>
</feature>
<dbReference type="Gene3D" id="3.30.565.10">
    <property type="entry name" value="Histidine kinase-like ATPase, C-terminal domain"/>
    <property type="match status" value="1"/>
</dbReference>
<evidence type="ECO:0000256" key="9">
    <source>
        <dbReference type="ARBA" id="ARBA00022777"/>
    </source>
</evidence>
<evidence type="ECO:0000256" key="17">
    <source>
        <dbReference type="SAM" id="Coils"/>
    </source>
</evidence>
<dbReference type="PROSITE" id="PS50112">
    <property type="entry name" value="PAS"/>
    <property type="match status" value="2"/>
</dbReference>
<comment type="catalytic activity">
    <reaction evidence="1">
        <text>ATP + protein L-histidine = ADP + protein N-phospho-L-histidine.</text>
        <dbReference type="EC" id="2.7.13.3"/>
    </reaction>
</comment>
<dbReference type="InterPro" id="IPR042240">
    <property type="entry name" value="CHASE_sf"/>
</dbReference>
<keyword evidence="8" id="KW-0547">Nucleotide-binding</keyword>
<evidence type="ECO:0000256" key="11">
    <source>
        <dbReference type="ARBA" id="ARBA00022989"/>
    </source>
</evidence>
<keyword evidence="9" id="KW-0418">Kinase</keyword>
<dbReference type="PROSITE" id="PS50109">
    <property type="entry name" value="HIS_KIN"/>
    <property type="match status" value="1"/>
</dbReference>
<dbReference type="InterPro" id="IPR001610">
    <property type="entry name" value="PAC"/>
</dbReference>
<feature type="domain" description="PAS" evidence="21">
    <location>
        <begin position="319"/>
        <end position="388"/>
    </location>
</feature>
<feature type="domain" description="CHASE" evidence="23">
    <location>
        <begin position="105"/>
        <end position="246"/>
    </location>
</feature>
<dbReference type="EMBL" id="MRCE01000007">
    <property type="protein sequence ID" value="OKH38659.1"/>
    <property type="molecule type" value="Genomic_DNA"/>
</dbReference>
<feature type="domain" description="PAC" evidence="22">
    <location>
        <begin position="524"/>
        <end position="576"/>
    </location>
</feature>
<accession>A0A1U7IN39</accession>
<evidence type="ECO:0000256" key="8">
    <source>
        <dbReference type="ARBA" id="ARBA00022741"/>
    </source>
</evidence>
<dbReference type="GO" id="GO:0009927">
    <property type="term" value="F:histidine phosphotransfer kinase activity"/>
    <property type="evidence" value="ECO:0007669"/>
    <property type="project" value="TreeGrafter"/>
</dbReference>
<feature type="modified residue" description="4-aspartylphosphate" evidence="16">
    <location>
        <position position="896"/>
    </location>
</feature>
<dbReference type="PANTHER" id="PTHR43047:SF72">
    <property type="entry name" value="OSMOSENSING HISTIDINE PROTEIN KINASE SLN1"/>
    <property type="match status" value="1"/>
</dbReference>
<dbReference type="SMART" id="SM00086">
    <property type="entry name" value="PAC"/>
    <property type="match status" value="2"/>
</dbReference>